<dbReference type="Gene3D" id="3.40.50.720">
    <property type="entry name" value="NAD(P)-binding Rossmann-like Domain"/>
    <property type="match status" value="1"/>
</dbReference>
<gene>
    <name evidence="2" type="primary">rmd</name>
    <name evidence="2" type="ORF">VSP9026_01380</name>
</gene>
<dbReference type="EMBL" id="FSSB01000009">
    <property type="protein sequence ID" value="SIO93710.1"/>
    <property type="molecule type" value="Genomic_DNA"/>
</dbReference>
<proteinExistence type="predicted"/>
<dbReference type="RefSeq" id="WP_074372277.1">
    <property type="nucleotide sequence ID" value="NZ_AP024907.1"/>
</dbReference>
<dbReference type="InterPro" id="IPR036291">
    <property type="entry name" value="NAD(P)-bd_dom_sf"/>
</dbReference>
<evidence type="ECO:0000313" key="3">
    <source>
        <dbReference type="Proteomes" id="UP000184774"/>
    </source>
</evidence>
<protein>
    <submittedName>
        <fullName evidence="2">GDP-6-deoxy-D-mannose reductase</fullName>
        <ecNumber evidence="2">1.1.1.281</ecNumber>
    </submittedName>
</protein>
<dbReference type="Pfam" id="PF01370">
    <property type="entry name" value="Epimerase"/>
    <property type="match status" value="1"/>
</dbReference>
<dbReference type="PANTHER" id="PTHR48079:SF6">
    <property type="entry name" value="NAD(P)-BINDING DOMAIN-CONTAINING PROTEIN-RELATED"/>
    <property type="match status" value="1"/>
</dbReference>
<dbReference type="AlphaFoldDB" id="A0A1N6M2V4"/>
<sequence>MKILVTGSSGFVGGRVTQMARDQGWDVLTHGRSAADHARQPSIVCALEPDTDWTPVLNGVDCVVHCAARVHQMNESLAEAQHAYQDVNVLGTLNLARQAAKAGVKRFIFVSSIKVNGEWTKAGQPFLPTFDAQPEDPYGMSKYQAEVGLWQLADDTRLEVVVIRPPLVYGPGVKANFLSMMNWVSRSLPLPFGVIPAKRSLVYLDNLADLIITCCTHPVAAGNTFLVSDDHDISISQLLRLLAKVMNVPSRLIPVPPRLLLWGLSLLGKRAIGQRLCYPLQLDIRATKEKLGWTPPVSLEAGLRQTVRAYQQQKEQQ</sequence>
<dbReference type="EC" id="1.1.1.281" evidence="2"/>
<accession>A0A1N6M2V4</accession>
<name>A0A1N6M2V4_9VIBR</name>
<organism evidence="2 3">
    <name type="scientific">Vibrio spartinae</name>
    <dbReference type="NCBI Taxonomy" id="1918945"/>
    <lineage>
        <taxon>Bacteria</taxon>
        <taxon>Pseudomonadati</taxon>
        <taxon>Pseudomonadota</taxon>
        <taxon>Gammaproteobacteria</taxon>
        <taxon>Vibrionales</taxon>
        <taxon>Vibrionaceae</taxon>
        <taxon>Vibrio</taxon>
    </lineage>
</organism>
<dbReference type="OrthoDB" id="9801056at2"/>
<dbReference type="PANTHER" id="PTHR48079">
    <property type="entry name" value="PROTEIN YEEZ"/>
    <property type="match status" value="1"/>
</dbReference>
<dbReference type="InterPro" id="IPR051783">
    <property type="entry name" value="NAD(P)-dependent_oxidoreduct"/>
</dbReference>
<evidence type="ECO:0000259" key="1">
    <source>
        <dbReference type="Pfam" id="PF01370"/>
    </source>
</evidence>
<dbReference type="GO" id="GO:0005737">
    <property type="term" value="C:cytoplasm"/>
    <property type="evidence" value="ECO:0007669"/>
    <property type="project" value="TreeGrafter"/>
</dbReference>
<dbReference type="InterPro" id="IPR001509">
    <property type="entry name" value="Epimerase_deHydtase"/>
</dbReference>
<reference evidence="2 3" key="1">
    <citation type="submission" date="2016-12" db="EMBL/GenBank/DDBJ databases">
        <authorList>
            <person name="Song W.-J."/>
            <person name="Kurnit D.M."/>
        </authorList>
    </citation>
    <scope>NUCLEOTIDE SEQUENCE [LARGE SCALE GENOMIC DNA]</scope>
    <source>
        <strain evidence="2 3">CECT 9026</strain>
    </source>
</reference>
<evidence type="ECO:0000313" key="2">
    <source>
        <dbReference type="EMBL" id="SIO93710.1"/>
    </source>
</evidence>
<keyword evidence="2" id="KW-0560">Oxidoreductase</keyword>
<feature type="domain" description="NAD-dependent epimerase/dehydratase" evidence="1">
    <location>
        <begin position="3"/>
        <end position="221"/>
    </location>
</feature>
<dbReference type="GO" id="GO:0033705">
    <property type="term" value="F:GDP-4-dehydro-6-deoxy-D-mannose reductase activity"/>
    <property type="evidence" value="ECO:0007669"/>
    <property type="project" value="UniProtKB-EC"/>
</dbReference>
<dbReference type="SUPFAM" id="SSF51735">
    <property type="entry name" value="NAD(P)-binding Rossmann-fold domains"/>
    <property type="match status" value="1"/>
</dbReference>
<dbReference type="CDD" id="cd05232">
    <property type="entry name" value="UDP_G4E_4_SDR_e"/>
    <property type="match status" value="1"/>
</dbReference>
<dbReference type="GO" id="GO:0004029">
    <property type="term" value="F:aldehyde dehydrogenase (NAD+) activity"/>
    <property type="evidence" value="ECO:0007669"/>
    <property type="project" value="TreeGrafter"/>
</dbReference>
<dbReference type="Proteomes" id="UP000184774">
    <property type="component" value="Unassembled WGS sequence"/>
</dbReference>